<organism evidence="4 5">
    <name type="scientific">Aeromonas lusitana</name>
    <dbReference type="NCBI Taxonomy" id="931529"/>
    <lineage>
        <taxon>Bacteria</taxon>
        <taxon>Pseudomonadati</taxon>
        <taxon>Pseudomonadota</taxon>
        <taxon>Gammaproteobacteria</taxon>
        <taxon>Aeromonadales</taxon>
        <taxon>Aeromonadaceae</taxon>
        <taxon>Aeromonas</taxon>
    </lineage>
</organism>
<gene>
    <name evidence="4" type="ORF">CUC44_11315</name>
</gene>
<dbReference type="InterPro" id="IPR001638">
    <property type="entry name" value="Solute-binding_3/MltF_N"/>
</dbReference>
<comment type="caution">
    <text evidence="4">The sequence shown here is derived from an EMBL/GenBank/DDBJ whole genome shotgun (WGS) entry which is preliminary data.</text>
</comment>
<evidence type="ECO:0000256" key="1">
    <source>
        <dbReference type="ARBA" id="ARBA00010333"/>
    </source>
</evidence>
<sequence>MGLLTRLLSLILLLPIGSLAAEPLRVGVSFAIPPYVIKHEGRGIELDLLREAFAGSGYELEFNYLPLERTFRMLEEGKLDAIINVKPGMLNHAYLSQPVITFHNRVFTLAPIAIQQMTDLKGLRVSAFQRARQILGADFARIADQNPRYEEVARQEGQVQKLLLGRTDAVILEQRVFHYYLAQLTREEQNAGRYSVGEVRAHDLFAPTHYHFAFRQAAQQQWFDRQLDRMRKDGRYEHIFAAYGMTSSATNIKASP</sequence>
<comment type="similarity">
    <text evidence="1">Belongs to the bacterial solute-binding protein 3 family.</text>
</comment>
<dbReference type="Gene3D" id="3.40.190.10">
    <property type="entry name" value="Periplasmic binding protein-like II"/>
    <property type="match status" value="2"/>
</dbReference>
<proteinExistence type="inferred from homology"/>
<dbReference type="Pfam" id="PF00497">
    <property type="entry name" value="SBP_bac_3"/>
    <property type="match status" value="1"/>
</dbReference>
<keyword evidence="5" id="KW-1185">Reference proteome</keyword>
<evidence type="ECO:0000313" key="4">
    <source>
        <dbReference type="EMBL" id="PJC93038.1"/>
    </source>
</evidence>
<dbReference type="SMART" id="SM00062">
    <property type="entry name" value="PBPb"/>
    <property type="match status" value="1"/>
</dbReference>
<dbReference type="Proteomes" id="UP000232060">
    <property type="component" value="Unassembled WGS sequence"/>
</dbReference>
<dbReference type="PANTHER" id="PTHR35936">
    <property type="entry name" value="MEMBRANE-BOUND LYTIC MUREIN TRANSGLYCOSYLASE F"/>
    <property type="match status" value="1"/>
</dbReference>
<dbReference type="PANTHER" id="PTHR35936:SF25">
    <property type="entry name" value="ABC TRANSPORTER SUBSTRATE-BINDING PROTEIN"/>
    <property type="match status" value="1"/>
</dbReference>
<evidence type="ECO:0000256" key="2">
    <source>
        <dbReference type="ARBA" id="ARBA00022729"/>
    </source>
</evidence>
<protein>
    <submittedName>
        <fullName evidence="4">Polar amino acid ABC transporter</fullName>
    </submittedName>
</protein>
<dbReference type="OrthoDB" id="245568at2"/>
<evidence type="ECO:0000313" key="5">
    <source>
        <dbReference type="Proteomes" id="UP000232060"/>
    </source>
</evidence>
<reference evidence="4 5" key="1">
    <citation type="submission" date="2017-11" db="EMBL/GenBank/DDBJ databases">
        <title>Draft genome sequence of environmental isolate Aeromonas lusitania sp. nov. MDC 2473.</title>
        <authorList>
            <person name="Colston S.M."/>
            <person name="Navarro A."/>
            <person name="Martinez-Murcia A.J."/>
            <person name="Graf J."/>
        </authorList>
    </citation>
    <scope>NUCLEOTIDE SEQUENCE [LARGE SCALE GENOMIC DNA]</scope>
    <source>
        <strain evidence="4 5">MDC 2473</strain>
    </source>
</reference>
<name>A0A2M8H8Z8_9GAMM</name>
<dbReference type="SUPFAM" id="SSF53850">
    <property type="entry name" value="Periplasmic binding protein-like II"/>
    <property type="match status" value="1"/>
</dbReference>
<dbReference type="AlphaFoldDB" id="A0A2M8H8Z8"/>
<accession>A0A2M8H8Z8</accession>
<feature type="domain" description="Solute-binding protein family 3/N-terminal" evidence="3">
    <location>
        <begin position="23"/>
        <end position="243"/>
    </location>
</feature>
<evidence type="ECO:0000259" key="3">
    <source>
        <dbReference type="SMART" id="SM00062"/>
    </source>
</evidence>
<dbReference type="EMBL" id="PGCP01000016">
    <property type="protein sequence ID" value="PJC93038.1"/>
    <property type="molecule type" value="Genomic_DNA"/>
</dbReference>
<keyword evidence="2" id="KW-0732">Signal</keyword>
<dbReference type="RefSeq" id="WP_100860059.1">
    <property type="nucleotide sequence ID" value="NZ_PGCP01000016.1"/>
</dbReference>